<dbReference type="InterPro" id="IPR051620">
    <property type="entry name" value="ORF904-like_C"/>
</dbReference>
<dbReference type="PANTHER" id="PTHR35372">
    <property type="entry name" value="ATP BINDING PROTEIN-RELATED"/>
    <property type="match status" value="1"/>
</dbReference>
<reference evidence="5 6" key="1">
    <citation type="submission" date="2016-11" db="EMBL/GenBank/DDBJ databases">
        <authorList>
            <person name="Jaros S."/>
            <person name="Januszkiewicz K."/>
            <person name="Wedrychowicz H."/>
        </authorList>
    </citation>
    <scope>NUCLEOTIDE SEQUENCE [LARGE SCALE GENOMIC DNA]</scope>
    <source>
        <strain evidence="5 6">DSM 5091</strain>
    </source>
</reference>
<evidence type="ECO:0000256" key="3">
    <source>
        <dbReference type="ARBA" id="ARBA00022840"/>
    </source>
</evidence>
<evidence type="ECO:0000313" key="5">
    <source>
        <dbReference type="EMBL" id="SHJ23951.1"/>
    </source>
</evidence>
<dbReference type="PROSITE" id="PS51206">
    <property type="entry name" value="SF3_HELICASE_1"/>
    <property type="match status" value="1"/>
</dbReference>
<dbReference type="Pfam" id="PF08706">
    <property type="entry name" value="D5_N"/>
    <property type="match status" value="1"/>
</dbReference>
<keyword evidence="2" id="KW-0378">Hydrolase</keyword>
<dbReference type="OrthoDB" id="9763644at2"/>
<feature type="domain" description="SF3 helicase" evidence="4">
    <location>
        <begin position="227"/>
        <end position="391"/>
    </location>
</feature>
<keyword evidence="5" id="KW-0347">Helicase</keyword>
<keyword evidence="6" id="KW-1185">Reference proteome</keyword>
<evidence type="ECO:0000256" key="1">
    <source>
        <dbReference type="ARBA" id="ARBA00022741"/>
    </source>
</evidence>
<dbReference type="InterPro" id="IPR014015">
    <property type="entry name" value="Helicase_SF3_DNA-vir"/>
</dbReference>
<keyword evidence="3" id="KW-0067">ATP-binding</keyword>
<dbReference type="EMBL" id="FQZT01000005">
    <property type="protein sequence ID" value="SHJ23951.1"/>
    <property type="molecule type" value="Genomic_DNA"/>
</dbReference>
<protein>
    <submittedName>
        <fullName evidence="5">Putative DNA primase/helicase</fullName>
    </submittedName>
</protein>
<dbReference type="Proteomes" id="UP000184171">
    <property type="component" value="Unassembled WGS sequence"/>
</dbReference>
<dbReference type="InterPro" id="IPR006500">
    <property type="entry name" value="Helicase_put_C_phage/plasmid"/>
</dbReference>
<dbReference type="GO" id="GO:0004386">
    <property type="term" value="F:helicase activity"/>
    <property type="evidence" value="ECO:0007669"/>
    <property type="project" value="UniProtKB-KW"/>
</dbReference>
<dbReference type="PANTHER" id="PTHR35372:SF2">
    <property type="entry name" value="SF3 HELICASE DOMAIN-CONTAINING PROTEIN"/>
    <property type="match status" value="1"/>
</dbReference>
<dbReference type="InterPro" id="IPR027417">
    <property type="entry name" value="P-loop_NTPase"/>
</dbReference>
<evidence type="ECO:0000256" key="2">
    <source>
        <dbReference type="ARBA" id="ARBA00022801"/>
    </source>
</evidence>
<evidence type="ECO:0000313" key="6">
    <source>
        <dbReference type="Proteomes" id="UP000184171"/>
    </source>
</evidence>
<dbReference type="STRING" id="1122189.SAMN02745165_01904"/>
<name>A0A1M6HNX8_MALRU</name>
<accession>A0A1M6HNX8</accession>
<dbReference type="GO" id="GO:0005524">
    <property type="term" value="F:ATP binding"/>
    <property type="evidence" value="ECO:0007669"/>
    <property type="project" value="UniProtKB-KW"/>
</dbReference>
<dbReference type="NCBIfam" id="TIGR01613">
    <property type="entry name" value="primase_Cterm"/>
    <property type="match status" value="1"/>
</dbReference>
<dbReference type="InterPro" id="IPR014818">
    <property type="entry name" value="Phage/plasmid_primase_P4_C"/>
</dbReference>
<dbReference type="Gene3D" id="3.40.50.300">
    <property type="entry name" value="P-loop containing nucleotide triphosphate hydrolases"/>
    <property type="match status" value="1"/>
</dbReference>
<gene>
    <name evidence="5" type="ORF">SAMN02745165_01904</name>
</gene>
<keyword evidence="1" id="KW-0547">Nucleotide-binding</keyword>
<evidence type="ECO:0000259" key="4">
    <source>
        <dbReference type="PROSITE" id="PS51206"/>
    </source>
</evidence>
<dbReference type="RefSeq" id="WP_072908227.1">
    <property type="nucleotide sequence ID" value="NZ_FQZT01000005.1"/>
</dbReference>
<dbReference type="GO" id="GO:0016787">
    <property type="term" value="F:hydrolase activity"/>
    <property type="evidence" value="ECO:0007669"/>
    <property type="project" value="UniProtKB-KW"/>
</dbReference>
<proteinExistence type="predicted"/>
<organism evidence="5 6">
    <name type="scientific">Malonomonas rubra DSM 5091</name>
    <dbReference type="NCBI Taxonomy" id="1122189"/>
    <lineage>
        <taxon>Bacteria</taxon>
        <taxon>Pseudomonadati</taxon>
        <taxon>Thermodesulfobacteriota</taxon>
        <taxon>Desulfuromonadia</taxon>
        <taxon>Desulfuromonadales</taxon>
        <taxon>Geopsychrobacteraceae</taxon>
        <taxon>Malonomonas</taxon>
    </lineage>
</organism>
<dbReference type="AlphaFoldDB" id="A0A1M6HNX8"/>
<sequence>MSGVDDLATIQQAVETRVAEEAEQLGDNRPGVTGVSKKFVRSCLKANEVGDGMLFIELMRGQFIWNTSAGEWLYWAGHYWQRDTKDRAGSAVENVAMEYVSAADGLDDLIKKAQTDENNDLAKKLTTLQGDYYNRAKKLRSVNGIAACLKTARMGSLGLSVDGEQLDQNPWLLACENGVVDLRNGLLRDGKPDDHLTMACPTEYLGLDVDTSPIEAVYLDVLNNRQDVVDYKRKVLGYAITGHSKIHDFFAWNGIGRNGKSMIIEAIADTLGPLAQPIPAEMLLEQPGARGAAAASPDIMSLRGLRIAYASETDEGRKFSSSRVKWLTGGDKLTGRWPHDKYPVTFTPTHTLFLLTNHKPRAGADDFAFWERCRLLHFELSYIKDRKPDPEKNERRADPDLPERLKQMRSLHLSWLVNGCLEWQRDGHLAPPPFVRAATAEYRREEDLLQEWLDDRCSTENPDAETKASQLYSDFEQWYRGTVGNKPPSAKWFGKQLQRRHEKIKRSSGYFYIGLRIEDGYDA</sequence>
<dbReference type="SMART" id="SM00885">
    <property type="entry name" value="D5_N"/>
    <property type="match status" value="1"/>
</dbReference>